<evidence type="ECO:0000256" key="1">
    <source>
        <dbReference type="ARBA" id="ARBA00001947"/>
    </source>
</evidence>
<feature type="region of interest" description="Disordered" evidence="16">
    <location>
        <begin position="504"/>
        <end position="548"/>
    </location>
</feature>
<evidence type="ECO:0000256" key="11">
    <source>
        <dbReference type="ARBA" id="ARBA00022840"/>
    </source>
</evidence>
<dbReference type="FunFam" id="1.10.8.60:FF:000019">
    <property type="entry name" value="AFG3-like AAA ATPase 2"/>
    <property type="match status" value="1"/>
</dbReference>
<dbReference type="GO" id="GO:0004176">
    <property type="term" value="F:ATP-dependent peptidase activity"/>
    <property type="evidence" value="ECO:0007669"/>
    <property type="project" value="InterPro"/>
</dbReference>
<feature type="compositionally biased region" description="Low complexity" evidence="16">
    <location>
        <begin position="536"/>
        <end position="548"/>
    </location>
</feature>
<dbReference type="SMART" id="SM00382">
    <property type="entry name" value="AAA"/>
    <property type="match status" value="1"/>
</dbReference>
<evidence type="ECO:0000256" key="10">
    <source>
        <dbReference type="ARBA" id="ARBA00022833"/>
    </source>
</evidence>
<dbReference type="InterPro" id="IPR041569">
    <property type="entry name" value="AAA_lid_3"/>
</dbReference>
<dbReference type="InterPro" id="IPR037219">
    <property type="entry name" value="Peptidase_M41-like"/>
</dbReference>
<evidence type="ECO:0000256" key="14">
    <source>
        <dbReference type="ARBA" id="ARBA00023128"/>
    </source>
</evidence>
<dbReference type="Gene3D" id="3.40.50.300">
    <property type="entry name" value="P-loop containing nucleotide triphosphate hydrolases"/>
    <property type="match status" value="1"/>
</dbReference>
<feature type="compositionally biased region" description="Low complexity" evidence="16">
    <location>
        <begin position="343"/>
        <end position="354"/>
    </location>
</feature>
<keyword evidence="15" id="KW-0472">Membrane</keyword>
<keyword evidence="7" id="KW-0479">Metal-binding</keyword>
<comment type="subcellular location">
    <subcellularLocation>
        <location evidence="2">Mitochondrion membrane</location>
        <topology evidence="2">Multi-pass membrane protein</topology>
    </subcellularLocation>
</comment>
<keyword evidence="8" id="KW-0547">Nucleotide-binding</keyword>
<dbReference type="Pfam" id="PF00004">
    <property type="entry name" value="AAA"/>
    <property type="match status" value="1"/>
</dbReference>
<dbReference type="SUPFAM" id="SSF140990">
    <property type="entry name" value="FtsH protease domain-like"/>
    <property type="match status" value="1"/>
</dbReference>
<feature type="chain" id="PRO_5002255502" evidence="17">
    <location>
        <begin position="19"/>
        <end position="1071"/>
    </location>
</feature>
<feature type="domain" description="AAA+ ATPase" evidence="18">
    <location>
        <begin position="611"/>
        <end position="752"/>
    </location>
</feature>
<sequence>MAAAAALTLTLTVAARSAASIRPMPSPSLSFHSSSRHSSSSAFTAKPGCSSPTTLTALSSSAPCSVARDRLARSLHPPSHDNALATSTSPLRLLLLGSRATRSLSSSSSFASRSSPLPCLGVAPAISTPGTAVHAIAAVAATDKQDPSTLASWLDAARWISRARFSASTSTPSTLLLRSSQPSMDLADASLVQSSGRPVPNDPTPNRPTMASSQRPPPNFIPNDSNEQRQQQQQQRPPVVPPLPSFDSPTPAQYLIMVLAVVVLAVINRMVEDRSLKQITWQEFVTDYLAKGNVDQLLVRTGFGTSVYVHVKPHQSKAAHNRGELDHVEEPQQQLASSHRTPSRPSQHQLQQQPPSAPPTHPTEIFYTYDSDEAHSGGGDSTAARSADNAEPAPQSSWDRVRSAHPTKFGAEGAEPVHFRSTTPPVAYFTVADVESFERKLAESQDSLRFGSADRVKVLYHDSKTEVMYEIAYGVVTVAALWSLNQLVRRAFLASSLQAPTAGAAARARTSQQSAESGSKEAHKQQEQHGQKQQEPEQSSESSGSFGPFGNMFGLPPGMSKKTFKVIPPNDSAQRVTFADVAGLSEVKVEVTEFVDMLSKPDRFRALGAKVPRGLMLTGPPGTGKTLIAKAIAGESGVNFISAAGTDFVEMVVGVGPARVRDLFATAKANKPCVIYIDEIDAIGKTRSSAKRPMGGNSERENTLNQLLVQMDGFNPLEDVLVLASTNRVDVLDPALLRPGRFDRQVHVGLPDMRERREILHVHMQRLKLDMPMEQYSERIAQLTPGLSGAHLANICNEAALHAGRHLKPAVTMADFDHAIDRTIAGYAKTTRVVAPNERLQVAYHEAGHAIVGWMLEHTDPFLKVSIVPHSSRALGYSQYLPSDRYIRSKEEQLFDRMCLALGGRAADHLVYNHFTTGAQDDLQRVTRMAYEQISTLGMGTTMPGLSFRLPSKSQLSRRRYSNALAEEVDAEVRALVTRAEKRATMLLVEHRAKLDELARVLNDREVVDYETAVQILGPRPFGNGLSKEQIDAATRPSTTSNSAPKNPPTAPNTPIDPSVLHTSSSHKDKL</sequence>
<keyword evidence="13" id="KW-0482">Metalloprotease</keyword>
<evidence type="ECO:0000256" key="13">
    <source>
        <dbReference type="ARBA" id="ARBA00023049"/>
    </source>
</evidence>
<comment type="similarity">
    <text evidence="3">In the C-terminal section; belongs to the peptidase M41 family.</text>
</comment>
<dbReference type="Gene3D" id="3.40.1690.20">
    <property type="match status" value="1"/>
</dbReference>
<keyword evidence="9" id="KW-0378">Hydrolase</keyword>
<evidence type="ECO:0000256" key="4">
    <source>
        <dbReference type="ARBA" id="ARBA00010550"/>
    </source>
</evidence>
<dbReference type="Proteomes" id="UP000008743">
    <property type="component" value="Unassembled WGS sequence"/>
</dbReference>
<feature type="compositionally biased region" description="Basic and acidic residues" evidence="16">
    <location>
        <begin position="321"/>
        <end position="330"/>
    </location>
</feature>
<feature type="region of interest" description="Disordered" evidence="16">
    <location>
        <begin position="191"/>
        <end position="245"/>
    </location>
</feature>
<dbReference type="Pfam" id="PF17862">
    <property type="entry name" value="AAA_lid_3"/>
    <property type="match status" value="1"/>
</dbReference>
<evidence type="ECO:0000256" key="5">
    <source>
        <dbReference type="ARBA" id="ARBA00022670"/>
    </source>
</evidence>
<evidence type="ECO:0000256" key="7">
    <source>
        <dbReference type="ARBA" id="ARBA00022723"/>
    </source>
</evidence>
<dbReference type="GO" id="GO:0046872">
    <property type="term" value="F:metal ion binding"/>
    <property type="evidence" value="ECO:0007669"/>
    <property type="project" value="UniProtKB-KW"/>
</dbReference>
<evidence type="ECO:0000256" key="2">
    <source>
        <dbReference type="ARBA" id="ARBA00004225"/>
    </source>
</evidence>
<evidence type="ECO:0000256" key="6">
    <source>
        <dbReference type="ARBA" id="ARBA00022692"/>
    </source>
</evidence>
<feature type="region of interest" description="Disordered" evidence="16">
    <location>
        <begin position="1019"/>
        <end position="1071"/>
    </location>
</feature>
<dbReference type="PhylomeDB" id="A0A0D2X4L8"/>
<keyword evidence="14" id="KW-0496">Mitochondrion</keyword>
<dbReference type="GO" id="GO:0034982">
    <property type="term" value="P:mitochondrial protein processing"/>
    <property type="evidence" value="ECO:0007669"/>
    <property type="project" value="TreeGrafter"/>
</dbReference>
<dbReference type="InParanoid" id="A0A0D2X4L8"/>
<evidence type="ECO:0000313" key="20">
    <source>
        <dbReference type="Proteomes" id="UP000008743"/>
    </source>
</evidence>
<dbReference type="AlphaFoldDB" id="A0A0D2X4L8"/>
<dbReference type="PANTHER" id="PTHR43655:SF8">
    <property type="entry name" value="PARAPLEGIN"/>
    <property type="match status" value="1"/>
</dbReference>
<evidence type="ECO:0000256" key="8">
    <source>
        <dbReference type="ARBA" id="ARBA00022741"/>
    </source>
</evidence>
<proteinExistence type="inferred from homology"/>
<dbReference type="GO" id="GO:0005745">
    <property type="term" value="C:m-AAA complex"/>
    <property type="evidence" value="ECO:0007669"/>
    <property type="project" value="TreeGrafter"/>
</dbReference>
<dbReference type="InterPro" id="IPR027417">
    <property type="entry name" value="P-loop_NTPase"/>
</dbReference>
<dbReference type="Pfam" id="PF01434">
    <property type="entry name" value="Peptidase_M41"/>
    <property type="match status" value="1"/>
</dbReference>
<evidence type="ECO:0000256" key="9">
    <source>
        <dbReference type="ARBA" id="ARBA00022801"/>
    </source>
</evidence>
<comment type="similarity">
    <text evidence="4">In the N-terminal section; belongs to the AAA ATPase family.</text>
</comment>
<keyword evidence="5" id="KW-0645">Protease</keyword>
<keyword evidence="12" id="KW-1133">Transmembrane helix</keyword>
<accession>A0A0D2X4L8</accession>
<dbReference type="InterPro" id="IPR000642">
    <property type="entry name" value="Peptidase_M41"/>
</dbReference>
<feature type="compositionally biased region" description="Low complexity" evidence="16">
    <location>
        <begin position="504"/>
        <end position="515"/>
    </location>
</feature>
<dbReference type="CDD" id="cd19501">
    <property type="entry name" value="RecA-like_FtsH"/>
    <property type="match status" value="1"/>
</dbReference>
<evidence type="ECO:0000259" key="18">
    <source>
        <dbReference type="SMART" id="SM00382"/>
    </source>
</evidence>
<feature type="compositionally biased region" description="Polar residues" evidence="16">
    <location>
        <begin position="331"/>
        <end position="340"/>
    </location>
</feature>
<name>A0A0D2X4L8_CAPO3</name>
<evidence type="ECO:0000256" key="17">
    <source>
        <dbReference type="SAM" id="SignalP"/>
    </source>
</evidence>
<evidence type="ECO:0000256" key="12">
    <source>
        <dbReference type="ARBA" id="ARBA00022989"/>
    </source>
</evidence>
<evidence type="ECO:0000256" key="16">
    <source>
        <dbReference type="SAM" id="MobiDB-lite"/>
    </source>
</evidence>
<feature type="compositionally biased region" description="Low complexity" evidence="16">
    <location>
        <begin position="228"/>
        <end position="237"/>
    </location>
</feature>
<dbReference type="GO" id="GO:0005524">
    <property type="term" value="F:ATP binding"/>
    <property type="evidence" value="ECO:0007669"/>
    <property type="project" value="UniProtKB-KW"/>
</dbReference>
<dbReference type="Gene3D" id="1.20.58.760">
    <property type="entry name" value="Peptidase M41"/>
    <property type="match status" value="1"/>
</dbReference>
<feature type="signal peptide" evidence="17">
    <location>
        <begin position="1"/>
        <end position="18"/>
    </location>
</feature>
<protein>
    <submittedName>
        <fullName evidence="19">Rca1p</fullName>
    </submittedName>
</protein>
<dbReference type="FunFam" id="1.20.58.760:FF:000003">
    <property type="entry name" value="AFG3-like AAA ATPase 2"/>
    <property type="match status" value="1"/>
</dbReference>
<dbReference type="GO" id="GO:0016887">
    <property type="term" value="F:ATP hydrolysis activity"/>
    <property type="evidence" value="ECO:0007669"/>
    <property type="project" value="InterPro"/>
</dbReference>
<keyword evidence="10" id="KW-0862">Zinc</keyword>
<dbReference type="InterPro" id="IPR003593">
    <property type="entry name" value="AAA+_ATPase"/>
</dbReference>
<evidence type="ECO:0000256" key="3">
    <source>
        <dbReference type="ARBA" id="ARBA00010044"/>
    </source>
</evidence>
<gene>
    <name evidence="19" type="ORF">CAOG_006627</name>
</gene>
<feature type="compositionally biased region" description="Basic and acidic residues" evidence="16">
    <location>
        <begin position="518"/>
        <end position="535"/>
    </location>
</feature>
<dbReference type="EMBL" id="KE346371">
    <property type="protein sequence ID" value="KJE96284.1"/>
    <property type="molecule type" value="Genomic_DNA"/>
</dbReference>
<evidence type="ECO:0000313" key="19">
    <source>
        <dbReference type="EMBL" id="KJE96284.1"/>
    </source>
</evidence>
<dbReference type="OrthoDB" id="1413014at2759"/>
<feature type="region of interest" description="Disordered" evidence="16">
    <location>
        <begin position="315"/>
        <end position="402"/>
    </location>
</feature>
<evidence type="ECO:0000256" key="15">
    <source>
        <dbReference type="ARBA" id="ARBA00023136"/>
    </source>
</evidence>
<dbReference type="PANTHER" id="PTHR43655">
    <property type="entry name" value="ATP-DEPENDENT PROTEASE"/>
    <property type="match status" value="1"/>
</dbReference>
<dbReference type="InterPro" id="IPR003959">
    <property type="entry name" value="ATPase_AAA_core"/>
</dbReference>
<keyword evidence="6" id="KW-0812">Transmembrane</keyword>
<comment type="cofactor">
    <cofactor evidence="1">
        <name>Zn(2+)</name>
        <dbReference type="ChEBI" id="CHEBI:29105"/>
    </cofactor>
</comment>
<dbReference type="GO" id="GO:0004222">
    <property type="term" value="F:metalloendopeptidase activity"/>
    <property type="evidence" value="ECO:0007669"/>
    <property type="project" value="InterPro"/>
</dbReference>
<keyword evidence="20" id="KW-1185">Reference proteome</keyword>
<dbReference type="FunFam" id="3.40.50.300:FF:000001">
    <property type="entry name" value="ATP-dependent zinc metalloprotease FtsH"/>
    <property type="match status" value="1"/>
</dbReference>
<dbReference type="InterPro" id="IPR050928">
    <property type="entry name" value="ATP-dep_Zn_Metalloprotease"/>
</dbReference>
<dbReference type="SUPFAM" id="SSF52540">
    <property type="entry name" value="P-loop containing nucleoside triphosphate hydrolases"/>
    <property type="match status" value="1"/>
</dbReference>
<reference evidence="20" key="1">
    <citation type="submission" date="2011-02" db="EMBL/GenBank/DDBJ databases">
        <title>The Genome Sequence of Capsaspora owczarzaki ATCC 30864.</title>
        <authorList>
            <person name="Russ C."/>
            <person name="Cuomo C."/>
            <person name="Burger G."/>
            <person name="Gray M.W."/>
            <person name="Holland P.W.H."/>
            <person name="King N."/>
            <person name="Lang F.B.F."/>
            <person name="Roger A.J."/>
            <person name="Ruiz-Trillo I."/>
            <person name="Young S.K."/>
            <person name="Zeng Q."/>
            <person name="Gargeya S."/>
            <person name="Alvarado L."/>
            <person name="Berlin A."/>
            <person name="Chapman S.B."/>
            <person name="Chen Z."/>
            <person name="Freedman E."/>
            <person name="Gellesch M."/>
            <person name="Goldberg J."/>
            <person name="Griggs A."/>
            <person name="Gujja S."/>
            <person name="Heilman E."/>
            <person name="Heiman D."/>
            <person name="Howarth C."/>
            <person name="Mehta T."/>
            <person name="Neiman D."/>
            <person name="Pearson M."/>
            <person name="Roberts A."/>
            <person name="Saif S."/>
            <person name="Shea T."/>
            <person name="Shenoy N."/>
            <person name="Sisk P."/>
            <person name="Stolte C."/>
            <person name="Sykes S."/>
            <person name="White J."/>
            <person name="Yandava C."/>
            <person name="Haas B."/>
            <person name="Nusbaum C."/>
            <person name="Birren B."/>
        </authorList>
    </citation>
    <scope>NUCLEOTIDE SEQUENCE</scope>
    <source>
        <strain evidence="20">ATCC 30864</strain>
    </source>
</reference>
<organism evidence="19 20">
    <name type="scientific">Capsaspora owczarzaki (strain ATCC 30864)</name>
    <dbReference type="NCBI Taxonomy" id="595528"/>
    <lineage>
        <taxon>Eukaryota</taxon>
        <taxon>Filasterea</taxon>
        <taxon>Capsaspora</taxon>
    </lineage>
</organism>
<keyword evidence="11" id="KW-0067">ATP-binding</keyword>
<dbReference type="STRING" id="595528.A0A0D2X4L8"/>
<dbReference type="Gene3D" id="1.10.8.60">
    <property type="match status" value="1"/>
</dbReference>
<keyword evidence="17" id="KW-0732">Signal</keyword>
<dbReference type="eggNOG" id="KOG0731">
    <property type="taxonomic scope" value="Eukaryota"/>
</dbReference>